<dbReference type="Proteomes" id="UP000886523">
    <property type="component" value="Unassembled WGS sequence"/>
</dbReference>
<organism evidence="12 13">
    <name type="scientific">Hydnum rufescens UP504</name>
    <dbReference type="NCBI Taxonomy" id="1448309"/>
    <lineage>
        <taxon>Eukaryota</taxon>
        <taxon>Fungi</taxon>
        <taxon>Dikarya</taxon>
        <taxon>Basidiomycota</taxon>
        <taxon>Agaricomycotina</taxon>
        <taxon>Agaricomycetes</taxon>
        <taxon>Cantharellales</taxon>
        <taxon>Hydnaceae</taxon>
        <taxon>Hydnum</taxon>
    </lineage>
</organism>
<keyword evidence="8" id="KW-0325">Glycoprotein</keyword>
<evidence type="ECO:0000256" key="6">
    <source>
        <dbReference type="ARBA" id="ARBA00022989"/>
    </source>
</evidence>
<dbReference type="PANTHER" id="PTHR12560">
    <property type="entry name" value="LONGEVITY ASSURANCE FACTOR 1 LAG1"/>
    <property type="match status" value="1"/>
</dbReference>
<evidence type="ECO:0000256" key="3">
    <source>
        <dbReference type="ARBA" id="ARBA00022679"/>
    </source>
</evidence>
<dbReference type="InterPro" id="IPR006634">
    <property type="entry name" value="TLC-dom"/>
</dbReference>
<dbReference type="GO" id="GO:0050291">
    <property type="term" value="F:sphingosine N-acyltransferase activity"/>
    <property type="evidence" value="ECO:0007669"/>
    <property type="project" value="InterPro"/>
</dbReference>
<keyword evidence="7 9" id="KW-0472">Membrane</keyword>
<accession>A0A9P6AWP6</accession>
<keyword evidence="6 10" id="KW-1133">Transmembrane helix</keyword>
<keyword evidence="4 9" id="KW-0812">Transmembrane</keyword>
<evidence type="ECO:0000256" key="2">
    <source>
        <dbReference type="ARBA" id="ARBA00009808"/>
    </source>
</evidence>
<evidence type="ECO:0000256" key="10">
    <source>
        <dbReference type="SAM" id="Phobius"/>
    </source>
</evidence>
<evidence type="ECO:0000259" key="11">
    <source>
        <dbReference type="PROSITE" id="PS50922"/>
    </source>
</evidence>
<dbReference type="EMBL" id="MU128975">
    <property type="protein sequence ID" value="KAF9513209.1"/>
    <property type="molecule type" value="Genomic_DNA"/>
</dbReference>
<reference evidence="12" key="1">
    <citation type="journal article" date="2020" name="Nat. Commun.">
        <title>Large-scale genome sequencing of mycorrhizal fungi provides insights into the early evolution of symbiotic traits.</title>
        <authorList>
            <person name="Miyauchi S."/>
            <person name="Kiss E."/>
            <person name="Kuo A."/>
            <person name="Drula E."/>
            <person name="Kohler A."/>
            <person name="Sanchez-Garcia M."/>
            <person name="Morin E."/>
            <person name="Andreopoulos B."/>
            <person name="Barry K.W."/>
            <person name="Bonito G."/>
            <person name="Buee M."/>
            <person name="Carver A."/>
            <person name="Chen C."/>
            <person name="Cichocki N."/>
            <person name="Clum A."/>
            <person name="Culley D."/>
            <person name="Crous P.W."/>
            <person name="Fauchery L."/>
            <person name="Girlanda M."/>
            <person name="Hayes R.D."/>
            <person name="Keri Z."/>
            <person name="LaButti K."/>
            <person name="Lipzen A."/>
            <person name="Lombard V."/>
            <person name="Magnuson J."/>
            <person name="Maillard F."/>
            <person name="Murat C."/>
            <person name="Nolan M."/>
            <person name="Ohm R.A."/>
            <person name="Pangilinan J."/>
            <person name="Pereira M.F."/>
            <person name="Perotto S."/>
            <person name="Peter M."/>
            <person name="Pfister S."/>
            <person name="Riley R."/>
            <person name="Sitrit Y."/>
            <person name="Stielow J.B."/>
            <person name="Szollosi G."/>
            <person name="Zifcakova L."/>
            <person name="Stursova M."/>
            <person name="Spatafora J.W."/>
            <person name="Tedersoo L."/>
            <person name="Vaario L.M."/>
            <person name="Yamada A."/>
            <person name="Yan M."/>
            <person name="Wang P."/>
            <person name="Xu J."/>
            <person name="Bruns T."/>
            <person name="Baldrian P."/>
            <person name="Vilgalys R."/>
            <person name="Dunand C."/>
            <person name="Henrissat B."/>
            <person name="Grigoriev I.V."/>
            <person name="Hibbett D."/>
            <person name="Nagy L.G."/>
            <person name="Martin F.M."/>
        </authorList>
    </citation>
    <scope>NUCLEOTIDE SEQUENCE</scope>
    <source>
        <strain evidence="12">UP504</strain>
    </source>
</reference>
<dbReference type="PIRSF" id="PIRSF005225">
    <property type="entry name" value="LAG1_LAC1"/>
    <property type="match status" value="1"/>
</dbReference>
<feature type="transmembrane region" description="Helical" evidence="10">
    <location>
        <begin position="299"/>
        <end position="321"/>
    </location>
</feature>
<evidence type="ECO:0000256" key="5">
    <source>
        <dbReference type="ARBA" id="ARBA00022824"/>
    </source>
</evidence>
<dbReference type="PROSITE" id="PS50922">
    <property type="entry name" value="TLC"/>
    <property type="match status" value="1"/>
</dbReference>
<dbReference type="OrthoDB" id="3053196at2759"/>
<evidence type="ECO:0000313" key="13">
    <source>
        <dbReference type="Proteomes" id="UP000886523"/>
    </source>
</evidence>
<feature type="transmembrane region" description="Helical" evidence="10">
    <location>
        <begin position="248"/>
        <end position="266"/>
    </location>
</feature>
<dbReference type="InterPro" id="IPR016439">
    <property type="entry name" value="Lag1/Lac1-like"/>
</dbReference>
<comment type="caution">
    <text evidence="12">The sequence shown here is derived from an EMBL/GenBank/DDBJ whole genome shotgun (WGS) entry which is preliminary data.</text>
</comment>
<feature type="domain" description="TLC" evidence="11">
    <location>
        <begin position="124"/>
        <end position="331"/>
    </location>
</feature>
<evidence type="ECO:0000256" key="7">
    <source>
        <dbReference type="ARBA" id="ARBA00023136"/>
    </source>
</evidence>
<sequence length="354" mass="42305">MRRKKSSWKPEAIIPSLGLGIWSDLKTMAWMTAPMSSFKMLLIPVVLWTNWHFLAPHIPNPFAPLLFVSYPIADSDPGSPRFAKGPLDILFVAYYVIVWSFVRQFLTLHILHPLAIRFGVRKSDKVVRFGEQGYAYVMSQLPTWWFRTEHFWIDYPHWRMMPLLKRYYLMQFAYWLQQLLVLALRLEKPRKDFTELVIHHFVAIWLVFWSYTINLTYIGNAVFLTMDVSDVVFSFAKVCKYLEWETTAAVAFSAFVCVWTYLRHFLNIKIIWSVWTQWKYAPEYSKRFEPKEGVWMARWVQYQVMVPMIILQLVNIFWYYLILRVLRRALFGPRLEDDRSDDEDEGPDVHGKDE</sequence>
<dbReference type="Pfam" id="PF03798">
    <property type="entry name" value="TRAM_LAG1_CLN8"/>
    <property type="match status" value="1"/>
</dbReference>
<dbReference type="GO" id="GO:0005789">
    <property type="term" value="C:endoplasmic reticulum membrane"/>
    <property type="evidence" value="ECO:0007669"/>
    <property type="project" value="UniProtKB-SubCell"/>
</dbReference>
<evidence type="ECO:0000256" key="8">
    <source>
        <dbReference type="ARBA" id="ARBA00023180"/>
    </source>
</evidence>
<comment type="similarity">
    <text evidence="2">Belongs to the sphingosine N-acyltransferase family.</text>
</comment>
<feature type="transmembrane region" description="Helical" evidence="10">
    <location>
        <begin position="167"/>
        <end position="186"/>
    </location>
</feature>
<dbReference type="PANTHER" id="PTHR12560:SF11">
    <property type="entry name" value="CERAMIDE SYNTHASE LAC1-RELATED"/>
    <property type="match status" value="1"/>
</dbReference>
<keyword evidence="5" id="KW-0256">Endoplasmic reticulum</keyword>
<dbReference type="SMART" id="SM00724">
    <property type="entry name" value="TLC"/>
    <property type="match status" value="1"/>
</dbReference>
<protein>
    <recommendedName>
        <fullName evidence="11">TLC domain-containing protein</fullName>
    </recommendedName>
</protein>
<comment type="subcellular location">
    <subcellularLocation>
        <location evidence="1">Endoplasmic reticulum membrane</location>
        <topology evidence="1">Multi-pass membrane protein</topology>
    </subcellularLocation>
</comment>
<name>A0A9P6AWP6_9AGAM</name>
<proteinExistence type="inferred from homology"/>
<evidence type="ECO:0000256" key="9">
    <source>
        <dbReference type="PROSITE-ProRule" id="PRU00205"/>
    </source>
</evidence>
<keyword evidence="3" id="KW-0808">Transferase</keyword>
<evidence type="ECO:0000256" key="4">
    <source>
        <dbReference type="ARBA" id="ARBA00022692"/>
    </source>
</evidence>
<dbReference type="AlphaFoldDB" id="A0A9P6AWP6"/>
<keyword evidence="13" id="KW-1185">Reference proteome</keyword>
<evidence type="ECO:0000313" key="12">
    <source>
        <dbReference type="EMBL" id="KAF9513209.1"/>
    </source>
</evidence>
<feature type="transmembrane region" description="Helical" evidence="10">
    <location>
        <begin position="85"/>
        <end position="102"/>
    </location>
</feature>
<evidence type="ECO:0000256" key="1">
    <source>
        <dbReference type="ARBA" id="ARBA00004477"/>
    </source>
</evidence>
<gene>
    <name evidence="12" type="ORF">BS47DRAFT_1485744</name>
</gene>
<dbReference type="GO" id="GO:0046513">
    <property type="term" value="P:ceramide biosynthetic process"/>
    <property type="evidence" value="ECO:0007669"/>
    <property type="project" value="InterPro"/>
</dbReference>